<dbReference type="PANTHER" id="PTHR11071">
    <property type="entry name" value="PEPTIDYL-PROLYL CIS-TRANS ISOMERASE"/>
    <property type="match status" value="1"/>
</dbReference>
<evidence type="ECO:0000256" key="3">
    <source>
        <dbReference type="ARBA" id="ARBA00023235"/>
    </source>
</evidence>
<feature type="region of interest" description="Disordered" evidence="5">
    <location>
        <begin position="83"/>
        <end position="105"/>
    </location>
</feature>
<dbReference type="PROSITE" id="PS50072">
    <property type="entry name" value="CSA_PPIASE_2"/>
    <property type="match status" value="1"/>
</dbReference>
<evidence type="ECO:0000256" key="1">
    <source>
        <dbReference type="ARBA" id="ARBA00000971"/>
    </source>
</evidence>
<dbReference type="FunFam" id="2.40.100.10:FF:000025">
    <property type="entry name" value="Peptidyl-prolyl cis-trans isomerase CYP19-2"/>
    <property type="match status" value="1"/>
</dbReference>
<dbReference type="Gene3D" id="2.40.100.10">
    <property type="entry name" value="Cyclophilin-like"/>
    <property type="match status" value="1"/>
</dbReference>
<dbReference type="GO" id="GO:0005737">
    <property type="term" value="C:cytoplasm"/>
    <property type="evidence" value="ECO:0007669"/>
    <property type="project" value="TreeGrafter"/>
</dbReference>
<sequence length="291" mass="31442">MTLKSLMEGFKGPVETSHPQSFIGPVQQIDLAKASYIFASHIKRSKLRHRVFQNILHSQKINKDNNNVVLLGIPLQSAHSLPQFNQQQQSFAPPPPSGSEPGVIGSVTGFLNKGIQNVQNFFNNAVSGGNGAPRQGSGDGSSSRKRPIVETVPRTAENFRQLATGEAGFGFKNSKFHRVIPGFMIQGGDFTNGDGTGGYSIYGETFADENFVVPHESKGLLSMANAGPDTNGSQFFITVDKKLLGWTRSIQFFGRVADLKSYEVVRKIEALGSDSGETAKLIVIADSGQIQ</sequence>
<dbReference type="InterPro" id="IPR020892">
    <property type="entry name" value="Cyclophilin-type_PPIase_CS"/>
</dbReference>
<dbReference type="OrthoDB" id="193499at2759"/>
<dbReference type="PANTHER" id="PTHR11071:SF561">
    <property type="entry name" value="PEPTIDYL-PROLYL CIS-TRANS ISOMERASE D-RELATED"/>
    <property type="match status" value="1"/>
</dbReference>
<reference evidence="6" key="1">
    <citation type="submission" date="2021-02" db="EMBL/GenBank/DDBJ databases">
        <authorList>
            <person name="Bekaert M."/>
        </authorList>
    </citation>
    <scope>NUCLEOTIDE SEQUENCE</scope>
    <source>
        <strain evidence="6">IoA-00</strain>
    </source>
</reference>
<comment type="function">
    <text evidence="4">PPIases accelerate the folding of proteins. It catalyzes the cis-trans isomerization of proline imidic peptide bonds in oligopeptides.</text>
</comment>
<accession>A0A7R8CMI4</accession>
<dbReference type="EC" id="5.2.1.8" evidence="4"/>
<dbReference type="Pfam" id="PF00160">
    <property type="entry name" value="Pro_isomerase"/>
    <property type="match status" value="1"/>
</dbReference>
<dbReference type="PROSITE" id="PS00170">
    <property type="entry name" value="CSA_PPIASE_1"/>
    <property type="match status" value="1"/>
</dbReference>
<evidence type="ECO:0000313" key="6">
    <source>
        <dbReference type="EMBL" id="CAF2866827.1"/>
    </source>
</evidence>
<dbReference type="InterPro" id="IPR002130">
    <property type="entry name" value="Cyclophilin-type_PPIase_dom"/>
</dbReference>
<dbReference type="AlphaFoldDB" id="A0A7R8CMI4"/>
<keyword evidence="2 4" id="KW-0697">Rotamase</keyword>
<dbReference type="GO" id="GO:0016018">
    <property type="term" value="F:cyclosporin A binding"/>
    <property type="evidence" value="ECO:0007669"/>
    <property type="project" value="TreeGrafter"/>
</dbReference>
<organism evidence="6 7">
    <name type="scientific">Lepeophtheirus salmonis</name>
    <name type="common">Salmon louse</name>
    <name type="synonym">Caligus salmonis</name>
    <dbReference type="NCBI Taxonomy" id="72036"/>
    <lineage>
        <taxon>Eukaryota</taxon>
        <taxon>Metazoa</taxon>
        <taxon>Ecdysozoa</taxon>
        <taxon>Arthropoda</taxon>
        <taxon>Crustacea</taxon>
        <taxon>Multicrustacea</taxon>
        <taxon>Hexanauplia</taxon>
        <taxon>Copepoda</taxon>
        <taxon>Siphonostomatoida</taxon>
        <taxon>Caligidae</taxon>
        <taxon>Lepeophtheirus</taxon>
    </lineage>
</organism>
<dbReference type="Proteomes" id="UP000675881">
    <property type="component" value="Chromosome 2"/>
</dbReference>
<name>A0A7R8CMI4_LEPSM</name>
<gene>
    <name evidence="6" type="ORF">LSAA_6180</name>
</gene>
<evidence type="ECO:0000256" key="2">
    <source>
        <dbReference type="ARBA" id="ARBA00023110"/>
    </source>
</evidence>
<dbReference type="InterPro" id="IPR029000">
    <property type="entry name" value="Cyclophilin-like_dom_sf"/>
</dbReference>
<feature type="region of interest" description="Disordered" evidence="5">
    <location>
        <begin position="126"/>
        <end position="151"/>
    </location>
</feature>
<dbReference type="SUPFAM" id="SSF50891">
    <property type="entry name" value="Cyclophilin-like"/>
    <property type="match status" value="1"/>
</dbReference>
<evidence type="ECO:0000256" key="4">
    <source>
        <dbReference type="RuleBase" id="RU363019"/>
    </source>
</evidence>
<evidence type="ECO:0000256" key="5">
    <source>
        <dbReference type="SAM" id="MobiDB-lite"/>
    </source>
</evidence>
<keyword evidence="3 4" id="KW-0413">Isomerase</keyword>
<comment type="similarity">
    <text evidence="4">Belongs to the cyclophilin-type PPIase family.</text>
</comment>
<protein>
    <recommendedName>
        <fullName evidence="4">Peptidyl-prolyl cis-trans isomerase</fullName>
        <shortName evidence="4">PPIase</shortName>
        <ecNumber evidence="4">5.2.1.8</ecNumber>
    </recommendedName>
</protein>
<dbReference type="PRINTS" id="PR00153">
    <property type="entry name" value="CSAPPISMRASE"/>
</dbReference>
<dbReference type="GO" id="GO:0003755">
    <property type="term" value="F:peptidyl-prolyl cis-trans isomerase activity"/>
    <property type="evidence" value="ECO:0007669"/>
    <property type="project" value="UniProtKB-UniRule"/>
</dbReference>
<keyword evidence="7" id="KW-1185">Reference proteome</keyword>
<evidence type="ECO:0000313" key="7">
    <source>
        <dbReference type="Proteomes" id="UP000675881"/>
    </source>
</evidence>
<proteinExistence type="inferred from homology"/>
<comment type="catalytic activity">
    <reaction evidence="1 4">
        <text>[protein]-peptidylproline (omega=180) = [protein]-peptidylproline (omega=0)</text>
        <dbReference type="Rhea" id="RHEA:16237"/>
        <dbReference type="Rhea" id="RHEA-COMP:10747"/>
        <dbReference type="Rhea" id="RHEA-COMP:10748"/>
        <dbReference type="ChEBI" id="CHEBI:83833"/>
        <dbReference type="ChEBI" id="CHEBI:83834"/>
        <dbReference type="EC" id="5.2.1.8"/>
    </reaction>
</comment>
<dbReference type="EMBL" id="HG994581">
    <property type="protein sequence ID" value="CAF2866827.1"/>
    <property type="molecule type" value="Genomic_DNA"/>
</dbReference>
<dbReference type="GO" id="GO:0006457">
    <property type="term" value="P:protein folding"/>
    <property type="evidence" value="ECO:0007669"/>
    <property type="project" value="InterPro"/>
</dbReference>